<protein>
    <submittedName>
        <fullName evidence="1">Uncharacterized protein</fullName>
    </submittedName>
</protein>
<feature type="non-terminal residue" evidence="1">
    <location>
        <position position="11"/>
    </location>
</feature>
<evidence type="ECO:0000313" key="1">
    <source>
        <dbReference type="EMBL" id="KFA70540.1"/>
    </source>
</evidence>
<keyword evidence="2" id="KW-1185">Reference proteome</keyword>
<organism evidence="1 2">
    <name type="scientific">Stachybotrys chlorohalonatus (strain IBT 40285)</name>
    <dbReference type="NCBI Taxonomy" id="1283841"/>
    <lineage>
        <taxon>Eukaryota</taxon>
        <taxon>Fungi</taxon>
        <taxon>Dikarya</taxon>
        <taxon>Ascomycota</taxon>
        <taxon>Pezizomycotina</taxon>
        <taxon>Sordariomycetes</taxon>
        <taxon>Hypocreomycetidae</taxon>
        <taxon>Hypocreales</taxon>
        <taxon>Stachybotryaceae</taxon>
        <taxon>Stachybotrys</taxon>
    </lineage>
</organism>
<dbReference type="EMBL" id="KL659195">
    <property type="protein sequence ID" value="KFA70540.1"/>
    <property type="molecule type" value="Genomic_DNA"/>
</dbReference>
<gene>
    <name evidence="1" type="ORF">S40285_09761</name>
</gene>
<dbReference type="InParanoid" id="A0A084R2V5"/>
<dbReference type="Proteomes" id="UP000028524">
    <property type="component" value="Unassembled WGS sequence"/>
</dbReference>
<reference evidence="1 2" key="1">
    <citation type="journal article" date="2014" name="BMC Genomics">
        <title>Comparative genome sequencing reveals chemotype-specific gene clusters in the toxigenic black mold Stachybotrys.</title>
        <authorList>
            <person name="Semeiks J."/>
            <person name="Borek D."/>
            <person name="Otwinowski Z."/>
            <person name="Grishin N.V."/>
        </authorList>
    </citation>
    <scope>NUCLEOTIDE SEQUENCE [LARGE SCALE GENOMIC DNA]</scope>
    <source>
        <strain evidence="1 2">IBT 40285</strain>
    </source>
</reference>
<accession>A0A084R2V5</accession>
<name>A0A084R2V5_STAC4</name>
<proteinExistence type="predicted"/>
<evidence type="ECO:0000313" key="2">
    <source>
        <dbReference type="Proteomes" id="UP000028524"/>
    </source>
</evidence>
<sequence>MKAEFQLEFAK</sequence>
<dbReference type="HOGENOM" id="CLU_3438250_0_0_1"/>